<feature type="coiled-coil region" evidence="7">
    <location>
        <begin position="182"/>
        <end position="216"/>
    </location>
</feature>
<feature type="region of interest" description="Disordered" evidence="8">
    <location>
        <begin position="124"/>
        <end position="162"/>
    </location>
</feature>
<evidence type="ECO:0000259" key="9">
    <source>
        <dbReference type="PROSITE" id="PS50245"/>
    </source>
</evidence>
<dbReference type="PANTHER" id="PTHR18916:SF6">
    <property type="entry name" value="DYNACTIN SUBUNIT 1"/>
    <property type="match status" value="1"/>
</dbReference>
<dbReference type="HOGENOM" id="CLU_571483_0_0_1"/>
<feature type="compositionally biased region" description="Polar residues" evidence="8">
    <location>
        <begin position="32"/>
        <end position="47"/>
    </location>
</feature>
<keyword evidence="11" id="KW-1185">Reference proteome</keyword>
<evidence type="ECO:0000256" key="8">
    <source>
        <dbReference type="SAM" id="MobiDB-lite"/>
    </source>
</evidence>
<comment type="subcellular location">
    <subcellularLocation>
        <location evidence="1">Cytoplasm</location>
        <location evidence="1">Cytoskeleton</location>
        <location evidence="1">Spindle</location>
    </subcellularLocation>
</comment>
<keyword evidence="5 7" id="KW-0175">Coiled coil</keyword>
<dbReference type="OMA" id="CWENEIN"/>
<keyword evidence="2" id="KW-0963">Cytoplasm</keyword>
<dbReference type="InterPro" id="IPR036859">
    <property type="entry name" value="CAP-Gly_dom_sf"/>
</dbReference>
<keyword evidence="4" id="KW-0243">Dynein</keyword>
<dbReference type="PROSITE" id="PS00845">
    <property type="entry name" value="CAP_GLY_1"/>
    <property type="match status" value="1"/>
</dbReference>
<feature type="compositionally biased region" description="Low complexity" evidence="8">
    <location>
        <begin position="125"/>
        <end position="144"/>
    </location>
</feature>
<proteinExistence type="predicted"/>
<evidence type="ECO:0000256" key="4">
    <source>
        <dbReference type="ARBA" id="ARBA00023017"/>
    </source>
</evidence>
<evidence type="ECO:0000313" key="11">
    <source>
        <dbReference type="Proteomes" id="UP000001593"/>
    </source>
</evidence>
<dbReference type="GO" id="GO:0005874">
    <property type="term" value="C:microtubule"/>
    <property type="evidence" value="ECO:0007669"/>
    <property type="project" value="UniProtKB-KW"/>
</dbReference>
<reference evidence="10 11" key="1">
    <citation type="journal article" date="2007" name="Science">
        <title>Sea anemone genome reveals ancestral eumetazoan gene repertoire and genomic organization.</title>
        <authorList>
            <person name="Putnam N.H."/>
            <person name="Srivastava M."/>
            <person name="Hellsten U."/>
            <person name="Dirks B."/>
            <person name="Chapman J."/>
            <person name="Salamov A."/>
            <person name="Terry A."/>
            <person name="Shapiro H."/>
            <person name="Lindquist E."/>
            <person name="Kapitonov V.V."/>
            <person name="Jurka J."/>
            <person name="Genikhovich G."/>
            <person name="Grigoriev I.V."/>
            <person name="Lucas S.M."/>
            <person name="Steele R.E."/>
            <person name="Finnerty J.R."/>
            <person name="Technau U."/>
            <person name="Martindale M.Q."/>
            <person name="Rokhsar D.S."/>
        </authorList>
    </citation>
    <scope>NUCLEOTIDE SEQUENCE [LARGE SCALE GENOMIC DNA]</scope>
    <source>
        <strain evidence="11">CH2 X CH6</strain>
    </source>
</reference>
<dbReference type="AlphaFoldDB" id="A7RHP8"/>
<sequence>MADSHSNSSTGSSNNSGSTSQSAEKGKAARTSKGSSTQSRNSESASSLWPPKWLSGFDGPRSELYDSVDDDRELAAKAVAIVVNSTRKGVVSLCAEVASLLKAKKRLELALAAYRKGGLSLHIASSGSNGHRMSSSTGSGTSLSSKEKNTTQSKPCRKSLVYNSTNTEITPSSLKNASVQTDEDYKALLAEANRRNAELELELYTARAELKALKEKYVLPQLTNLKGQNRITNPLNTVNSKTKIIKAKSGQMETLNHESEFPQIPNGSDNLQGRVHDMTCNLKSCIKHRNKGVCRPFSTPFKVYPTSVRESTVLPNTASFYKGQCFLLPQSDPPSETAQSNDKELHSKAEAFKVIPSLGDYVVVQGEIKGIIKYLGPIKGELSSYAGVHLDSPVGNNDGTLNGVRYFFCPQNYGAFVLLEDIMSHQTTKSRQCRSCNSSPPVERNKIEVCSNLEFAFAVAFCEWWSRDCRCFCRCVML</sequence>
<name>A7RHP8_NEMVE</name>
<dbReference type="InParanoid" id="A7RHP8"/>
<accession>A7RHP8</accession>
<keyword evidence="6" id="KW-0206">Cytoskeleton</keyword>
<dbReference type="Pfam" id="PF01302">
    <property type="entry name" value="CAP_GLY"/>
    <property type="match status" value="1"/>
</dbReference>
<gene>
    <name evidence="10" type="ORF">NEMVEDRAFT_v1g238348</name>
</gene>
<feature type="region of interest" description="Disordered" evidence="8">
    <location>
        <begin position="1"/>
        <end position="52"/>
    </location>
</feature>
<protein>
    <recommendedName>
        <fullName evidence="9">CAP-Gly domain-containing protein</fullName>
    </recommendedName>
</protein>
<feature type="domain" description="CAP-Gly" evidence="9">
    <location>
        <begin position="376"/>
        <end position="418"/>
    </location>
</feature>
<evidence type="ECO:0000256" key="1">
    <source>
        <dbReference type="ARBA" id="ARBA00004186"/>
    </source>
</evidence>
<dbReference type="GO" id="GO:0030286">
    <property type="term" value="C:dynein complex"/>
    <property type="evidence" value="ECO:0007669"/>
    <property type="project" value="UniProtKB-KW"/>
</dbReference>
<dbReference type="EMBL" id="DS469511">
    <property type="protein sequence ID" value="EDO48890.1"/>
    <property type="molecule type" value="Genomic_DNA"/>
</dbReference>
<evidence type="ECO:0000256" key="2">
    <source>
        <dbReference type="ARBA" id="ARBA00022490"/>
    </source>
</evidence>
<dbReference type="eggNOG" id="KOG4568">
    <property type="taxonomic scope" value="Eukaryota"/>
</dbReference>
<evidence type="ECO:0000256" key="6">
    <source>
        <dbReference type="ARBA" id="ARBA00023212"/>
    </source>
</evidence>
<dbReference type="SMART" id="SM01052">
    <property type="entry name" value="CAP_GLY"/>
    <property type="match status" value="1"/>
</dbReference>
<feature type="compositionally biased region" description="Low complexity" evidence="8">
    <location>
        <begin position="1"/>
        <end position="22"/>
    </location>
</feature>
<dbReference type="PANTHER" id="PTHR18916">
    <property type="entry name" value="DYNACTIN 1-RELATED MICROTUBULE-BINDING"/>
    <property type="match status" value="1"/>
</dbReference>
<organism evidence="10 11">
    <name type="scientific">Nematostella vectensis</name>
    <name type="common">Starlet sea anemone</name>
    <dbReference type="NCBI Taxonomy" id="45351"/>
    <lineage>
        <taxon>Eukaryota</taxon>
        <taxon>Metazoa</taxon>
        <taxon>Cnidaria</taxon>
        <taxon>Anthozoa</taxon>
        <taxon>Hexacorallia</taxon>
        <taxon>Actiniaria</taxon>
        <taxon>Edwardsiidae</taxon>
        <taxon>Nematostella</taxon>
    </lineage>
</organism>
<dbReference type="Proteomes" id="UP000001593">
    <property type="component" value="Unassembled WGS sequence"/>
</dbReference>
<dbReference type="SUPFAM" id="SSF74924">
    <property type="entry name" value="Cap-Gly domain"/>
    <property type="match status" value="1"/>
</dbReference>
<dbReference type="GO" id="GO:0005819">
    <property type="term" value="C:spindle"/>
    <property type="evidence" value="ECO:0007669"/>
    <property type="project" value="UniProtKB-SubCell"/>
</dbReference>
<dbReference type="PhylomeDB" id="A7RHP8"/>
<evidence type="ECO:0000256" key="7">
    <source>
        <dbReference type="SAM" id="Coils"/>
    </source>
</evidence>
<dbReference type="InterPro" id="IPR000938">
    <property type="entry name" value="CAP-Gly_domain"/>
</dbReference>
<keyword evidence="3" id="KW-0493">Microtubule</keyword>
<evidence type="ECO:0000256" key="3">
    <source>
        <dbReference type="ARBA" id="ARBA00022701"/>
    </source>
</evidence>
<dbReference type="STRING" id="45351.A7RHP8"/>
<evidence type="ECO:0000313" key="10">
    <source>
        <dbReference type="EMBL" id="EDO48890.1"/>
    </source>
</evidence>
<dbReference type="PROSITE" id="PS50245">
    <property type="entry name" value="CAP_GLY_2"/>
    <property type="match status" value="1"/>
</dbReference>
<evidence type="ECO:0000256" key="5">
    <source>
        <dbReference type="ARBA" id="ARBA00023054"/>
    </source>
</evidence>
<dbReference type="Gene3D" id="2.30.30.190">
    <property type="entry name" value="CAP Gly-rich-like domain"/>
    <property type="match status" value="1"/>
</dbReference>